<keyword evidence="1" id="KW-0472">Membrane</keyword>
<dbReference type="RefSeq" id="WP_286304375.1">
    <property type="nucleotide sequence ID" value="NZ_AP027741.1"/>
</dbReference>
<feature type="transmembrane region" description="Helical" evidence="1">
    <location>
        <begin position="89"/>
        <end position="109"/>
    </location>
</feature>
<evidence type="ECO:0000259" key="3">
    <source>
        <dbReference type="Pfam" id="PF16220"/>
    </source>
</evidence>
<dbReference type="EMBL" id="BAAADG010000004">
    <property type="protein sequence ID" value="GAA0221091.1"/>
    <property type="molecule type" value="Genomic_DNA"/>
</dbReference>
<evidence type="ECO:0000259" key="2">
    <source>
        <dbReference type="Pfam" id="PF04773"/>
    </source>
</evidence>
<comment type="caution">
    <text evidence="4">The sequence shown here is derived from an EMBL/GenBank/DDBJ whole genome shotgun (WGS) entry which is preliminary data.</text>
</comment>
<dbReference type="Pfam" id="PF16220">
    <property type="entry name" value="DUF4880"/>
    <property type="match status" value="1"/>
</dbReference>
<accession>A0ABN0TGG7</accession>
<keyword evidence="5" id="KW-1185">Reference proteome</keyword>
<dbReference type="PANTHER" id="PTHR30273">
    <property type="entry name" value="PERIPLASMIC SIGNAL SENSOR AND SIGMA FACTOR ACTIVATOR FECR-RELATED"/>
    <property type="match status" value="1"/>
</dbReference>
<feature type="domain" description="FecR protein" evidence="2">
    <location>
        <begin position="117"/>
        <end position="212"/>
    </location>
</feature>
<dbReference type="Gene3D" id="2.60.120.1440">
    <property type="match status" value="1"/>
</dbReference>
<evidence type="ECO:0000313" key="5">
    <source>
        <dbReference type="Proteomes" id="UP001501476"/>
    </source>
</evidence>
<evidence type="ECO:0000313" key="4">
    <source>
        <dbReference type="EMBL" id="GAA0221091.1"/>
    </source>
</evidence>
<dbReference type="PANTHER" id="PTHR30273:SF2">
    <property type="entry name" value="PROTEIN FECR"/>
    <property type="match status" value="1"/>
</dbReference>
<dbReference type="Proteomes" id="UP001501476">
    <property type="component" value="Unassembled WGS sequence"/>
</dbReference>
<dbReference type="InterPro" id="IPR032623">
    <property type="entry name" value="FecR_N"/>
</dbReference>
<gene>
    <name evidence="4" type="ORF">GCM10008964_10740</name>
</gene>
<dbReference type="InterPro" id="IPR012373">
    <property type="entry name" value="Ferrdict_sens_TM"/>
</dbReference>
<evidence type="ECO:0000256" key="1">
    <source>
        <dbReference type="SAM" id="Phobius"/>
    </source>
</evidence>
<reference evidence="4 5" key="1">
    <citation type="journal article" date="2019" name="Int. J. Syst. Evol. Microbiol.">
        <title>The Global Catalogue of Microorganisms (GCM) 10K type strain sequencing project: providing services to taxonomists for standard genome sequencing and annotation.</title>
        <authorList>
            <consortium name="The Broad Institute Genomics Platform"/>
            <consortium name="The Broad Institute Genome Sequencing Center for Infectious Disease"/>
            <person name="Wu L."/>
            <person name="Ma J."/>
        </authorList>
    </citation>
    <scope>NUCLEOTIDE SEQUENCE [LARGE SCALE GENOMIC DNA]</scope>
    <source>
        <strain evidence="4 5">JCM 6886</strain>
    </source>
</reference>
<organism evidence="4 5">
    <name type="scientific">Methylophaga marina</name>
    <dbReference type="NCBI Taxonomy" id="45495"/>
    <lineage>
        <taxon>Bacteria</taxon>
        <taxon>Pseudomonadati</taxon>
        <taxon>Pseudomonadota</taxon>
        <taxon>Gammaproteobacteria</taxon>
        <taxon>Thiotrichales</taxon>
        <taxon>Piscirickettsiaceae</taxon>
        <taxon>Methylophaga</taxon>
    </lineage>
</organism>
<dbReference type="Pfam" id="PF04773">
    <property type="entry name" value="FecR"/>
    <property type="match status" value="1"/>
</dbReference>
<proteinExistence type="predicted"/>
<dbReference type="PIRSF" id="PIRSF018266">
    <property type="entry name" value="FecR"/>
    <property type="match status" value="1"/>
</dbReference>
<protein>
    <submittedName>
        <fullName evidence="4">FecR family protein</fullName>
    </submittedName>
</protein>
<feature type="domain" description="FecR N-terminal" evidence="3">
    <location>
        <begin position="15"/>
        <end position="56"/>
    </location>
</feature>
<keyword evidence="1" id="KW-1133">Transmembrane helix</keyword>
<name>A0ABN0TGG7_9GAMM</name>
<keyword evidence="1" id="KW-0812">Transmembrane</keyword>
<dbReference type="InterPro" id="IPR006860">
    <property type="entry name" value="FecR"/>
</dbReference>
<sequence>MRPESQLLLEDKVLQQASQWFAILQGENVSAEEQQNWRDWLSLDPAHQLAWEQIEAIQTGFNQAANSSTSHYVLRRTTAKSGTSRTTSIFSIAILVIVSLITLSVFTLYPVTSDKTQYATAIGETRQITLADGTQLWLNTNSKVETQFSVDLRQINLLQGEVFISSGPDTAYQHRPLLVDTEDGRLTALGTRFNVQYDNQKTTLSVFDGAVKTEPNHQTTSTITPAGKQTLFNQQTILKDTLPVDPIKEAWTKGILLANDIPLCEFIAEINRYQEPVIICPDELNSFRLMGSYPINNIPRVLTAVETSLPVHIWQVNKKVWRIDKRH</sequence>